<dbReference type="InterPro" id="IPR014710">
    <property type="entry name" value="RmlC-like_jellyroll"/>
</dbReference>
<dbReference type="PIRSF" id="PIRSF006232">
    <property type="entry name" value="Pirin"/>
    <property type="match status" value="1"/>
</dbReference>
<dbReference type="EMBL" id="LT629804">
    <property type="protein sequence ID" value="SDU80095.1"/>
    <property type="molecule type" value="Genomic_DNA"/>
</dbReference>
<keyword evidence="2" id="KW-0408">Iron</keyword>
<proteinExistence type="inferred from homology"/>
<dbReference type="InterPro" id="IPR012093">
    <property type="entry name" value="Pirin"/>
</dbReference>
<dbReference type="InterPro" id="IPR011051">
    <property type="entry name" value="RmlC_Cupin_sf"/>
</dbReference>
<name>A0A1H2LH83_9ACTO</name>
<dbReference type="GO" id="GO:0046872">
    <property type="term" value="F:metal ion binding"/>
    <property type="evidence" value="ECO:0007669"/>
    <property type="project" value="UniProtKB-KW"/>
</dbReference>
<dbReference type="Pfam" id="PF05726">
    <property type="entry name" value="Pirin_C"/>
    <property type="match status" value="1"/>
</dbReference>
<sequence length="328" mass="35707">MPQTYDPSADGVAVEIITSREVPLGGLRAMTVYRTLPQRQRSLIGAWCFIDQYGPDNVTNTGGMDVAPHPHTGLQTVSWLFEGAITHHDSGGNHAVVLPGEANFMTAGYGICHSEVSTQDTTVLHGVQLWVALPEEARHGERRFDHYVPPVVKLYGGQVRVFVGTLAGSDSPVPTFTPLVGAEVVVEPHATLTLDVNPAFEHGLLVDSGDIDLDGTAVARTELAYTGIGNSRLHIRNSADTPGRLLLIGGEPFTEQVVMWWNFLARDSAELGEMRQAWENESERFGKTLGYIGHDPTGLVRIPAPVLPDVVIRPRLNPEPYARPSTRI</sequence>
<evidence type="ECO:0000313" key="6">
    <source>
        <dbReference type="EMBL" id="SDU80095.1"/>
    </source>
</evidence>
<keyword evidence="2" id="KW-0479">Metal-binding</keyword>
<dbReference type="PANTHER" id="PTHR13903:SF8">
    <property type="entry name" value="PIRIN"/>
    <property type="match status" value="1"/>
</dbReference>
<feature type="domain" description="Pirin N-terminal" evidence="4">
    <location>
        <begin position="32"/>
        <end position="131"/>
    </location>
</feature>
<evidence type="ECO:0000313" key="7">
    <source>
        <dbReference type="Proteomes" id="UP000214355"/>
    </source>
</evidence>
<evidence type="ECO:0000256" key="2">
    <source>
        <dbReference type="PIRSR" id="PIRSR006232-1"/>
    </source>
</evidence>
<dbReference type="GeneID" id="65344830"/>
<comment type="cofactor">
    <cofactor evidence="2">
        <name>Fe cation</name>
        <dbReference type="ChEBI" id="CHEBI:24875"/>
    </cofactor>
    <text evidence="2">Binds 1 Fe cation per subunit.</text>
</comment>
<dbReference type="RefSeq" id="WP_091280803.1">
    <property type="nucleotide sequence ID" value="NZ_LT629804.1"/>
</dbReference>
<comment type="similarity">
    <text evidence="1 3">Belongs to the pirin family.</text>
</comment>
<evidence type="ECO:0000259" key="5">
    <source>
        <dbReference type="Pfam" id="PF05726"/>
    </source>
</evidence>
<dbReference type="InterPro" id="IPR008778">
    <property type="entry name" value="Pirin_C_dom"/>
</dbReference>
<dbReference type="OrthoDB" id="9780903at2"/>
<evidence type="ECO:0000259" key="4">
    <source>
        <dbReference type="Pfam" id="PF02678"/>
    </source>
</evidence>
<dbReference type="AlphaFoldDB" id="A0A1H2LH83"/>
<dbReference type="STRING" id="131112.SAMN04489737_1095"/>
<dbReference type="PANTHER" id="PTHR13903">
    <property type="entry name" value="PIRIN-RELATED"/>
    <property type="match status" value="1"/>
</dbReference>
<accession>A0A1H2LH83</accession>
<keyword evidence="7" id="KW-1185">Reference proteome</keyword>
<feature type="binding site" evidence="2">
    <location>
        <position position="71"/>
    </location>
    <ligand>
        <name>Fe cation</name>
        <dbReference type="ChEBI" id="CHEBI:24875"/>
    </ligand>
</feature>
<gene>
    <name evidence="6" type="ORF">SAMN04489737_1095</name>
</gene>
<dbReference type="Proteomes" id="UP000214355">
    <property type="component" value="Chromosome I"/>
</dbReference>
<dbReference type="Pfam" id="PF02678">
    <property type="entry name" value="Pirin"/>
    <property type="match status" value="1"/>
</dbReference>
<evidence type="ECO:0008006" key="8">
    <source>
        <dbReference type="Google" id="ProtNLM"/>
    </source>
</evidence>
<feature type="domain" description="Pirin C-terminal" evidence="5">
    <location>
        <begin position="183"/>
        <end position="281"/>
    </location>
</feature>
<feature type="binding site" evidence="2">
    <location>
        <position position="113"/>
    </location>
    <ligand>
        <name>Fe cation</name>
        <dbReference type="ChEBI" id="CHEBI:24875"/>
    </ligand>
</feature>
<evidence type="ECO:0000256" key="1">
    <source>
        <dbReference type="ARBA" id="ARBA00008416"/>
    </source>
</evidence>
<dbReference type="CDD" id="cd02247">
    <property type="entry name" value="cupin_pirin_C"/>
    <property type="match status" value="1"/>
</dbReference>
<dbReference type="SUPFAM" id="SSF51182">
    <property type="entry name" value="RmlC-like cupins"/>
    <property type="match status" value="1"/>
</dbReference>
<feature type="binding site" evidence="2">
    <location>
        <position position="115"/>
    </location>
    <ligand>
        <name>Fe cation</name>
        <dbReference type="ChEBI" id="CHEBI:24875"/>
    </ligand>
</feature>
<dbReference type="Gene3D" id="2.60.120.10">
    <property type="entry name" value="Jelly Rolls"/>
    <property type="match status" value="1"/>
</dbReference>
<dbReference type="CDD" id="cd02909">
    <property type="entry name" value="cupin_pirin_N"/>
    <property type="match status" value="1"/>
</dbReference>
<evidence type="ECO:0000256" key="3">
    <source>
        <dbReference type="RuleBase" id="RU003457"/>
    </source>
</evidence>
<dbReference type="InterPro" id="IPR003829">
    <property type="entry name" value="Pirin_N_dom"/>
</dbReference>
<reference evidence="7" key="1">
    <citation type="submission" date="2016-10" db="EMBL/GenBank/DDBJ databases">
        <authorList>
            <person name="Varghese N."/>
            <person name="Submissions S."/>
        </authorList>
    </citation>
    <scope>NUCLEOTIDE SEQUENCE [LARGE SCALE GENOMIC DNA]</scope>
    <source>
        <strain evidence="7">DSM 10002</strain>
    </source>
</reference>
<organism evidence="6 7">
    <name type="scientific">Arcanobacterium phocae</name>
    <dbReference type="NCBI Taxonomy" id="131112"/>
    <lineage>
        <taxon>Bacteria</taxon>
        <taxon>Bacillati</taxon>
        <taxon>Actinomycetota</taxon>
        <taxon>Actinomycetes</taxon>
        <taxon>Actinomycetales</taxon>
        <taxon>Actinomycetaceae</taxon>
        <taxon>Arcanobacterium</taxon>
    </lineage>
</organism>
<protein>
    <recommendedName>
        <fullName evidence="8">Pirin</fullName>
    </recommendedName>
</protein>
<feature type="binding site" evidence="2">
    <location>
        <position position="69"/>
    </location>
    <ligand>
        <name>Fe cation</name>
        <dbReference type="ChEBI" id="CHEBI:24875"/>
    </ligand>
</feature>